<dbReference type="Pfam" id="PF02588">
    <property type="entry name" value="YitT_membrane"/>
    <property type="match status" value="1"/>
</dbReference>
<evidence type="ECO:0000256" key="3">
    <source>
        <dbReference type="ARBA" id="ARBA00022692"/>
    </source>
</evidence>
<proteinExistence type="predicted"/>
<organism evidence="7 8">
    <name type="scientific">Aureimonas fodinaquatilis</name>
    <dbReference type="NCBI Taxonomy" id="2565783"/>
    <lineage>
        <taxon>Bacteria</taxon>
        <taxon>Pseudomonadati</taxon>
        <taxon>Pseudomonadota</taxon>
        <taxon>Alphaproteobacteria</taxon>
        <taxon>Hyphomicrobiales</taxon>
        <taxon>Aurantimonadaceae</taxon>
        <taxon>Aureimonas</taxon>
    </lineage>
</organism>
<feature type="transmembrane region" description="Helical" evidence="6">
    <location>
        <begin position="75"/>
        <end position="94"/>
    </location>
</feature>
<evidence type="ECO:0000256" key="5">
    <source>
        <dbReference type="ARBA" id="ARBA00023136"/>
    </source>
</evidence>
<comment type="subcellular location">
    <subcellularLocation>
        <location evidence="1">Cell membrane</location>
        <topology evidence="1">Multi-pass membrane protein</topology>
    </subcellularLocation>
</comment>
<keyword evidence="5 6" id="KW-0472">Membrane</keyword>
<gene>
    <name evidence="7" type="ORF">FPY71_12015</name>
</gene>
<name>A0A5B0DXD7_9HYPH</name>
<reference evidence="7 8" key="1">
    <citation type="submission" date="2019-08" db="EMBL/GenBank/DDBJ databases">
        <title>Aureimonas fodiniaquatilis sp. nov., isolated from a coal mine wastewater.</title>
        <authorList>
            <person name="Kim W."/>
        </authorList>
    </citation>
    <scope>NUCLEOTIDE SEQUENCE [LARGE SCALE GENOMIC DNA]</scope>
    <source>
        <strain evidence="7 8">CAU 1482</strain>
    </source>
</reference>
<sequence>MLAFARKFFRSPSSKRRRGGWWSATTTHHTPVEDAIGVIAGTVLTALGITMLSHLGFMTGGTAGLAFLVFYATGWNYGLIFFVLNLPFYALAVARMGRAFSIKTSFGVGLLSLMTAFAPQFLRFDYIDPLFGAMLGGLLIGFGLLALFRHRASAGGVGILAVYLQDRFGWRAGWTQMITDLIVLCGAFVVIQPWAIVYSIIGAVVMNLFLGVNHRTDRYLAT</sequence>
<evidence type="ECO:0000313" key="7">
    <source>
        <dbReference type="EMBL" id="KAA0971156.1"/>
    </source>
</evidence>
<evidence type="ECO:0000256" key="1">
    <source>
        <dbReference type="ARBA" id="ARBA00004651"/>
    </source>
</evidence>
<dbReference type="EMBL" id="VTWH01000002">
    <property type="protein sequence ID" value="KAA0971156.1"/>
    <property type="molecule type" value="Genomic_DNA"/>
</dbReference>
<dbReference type="PANTHER" id="PTHR33545">
    <property type="entry name" value="UPF0750 MEMBRANE PROTEIN YITT-RELATED"/>
    <property type="match status" value="1"/>
</dbReference>
<feature type="transmembrane region" description="Helical" evidence="6">
    <location>
        <begin position="130"/>
        <end position="148"/>
    </location>
</feature>
<keyword evidence="3 6" id="KW-0812">Transmembrane</keyword>
<dbReference type="Proteomes" id="UP000324738">
    <property type="component" value="Unassembled WGS sequence"/>
</dbReference>
<dbReference type="GO" id="GO:0005886">
    <property type="term" value="C:plasma membrane"/>
    <property type="evidence" value="ECO:0007669"/>
    <property type="project" value="UniProtKB-SubCell"/>
</dbReference>
<keyword evidence="2" id="KW-1003">Cell membrane</keyword>
<keyword evidence="4 6" id="KW-1133">Transmembrane helix</keyword>
<dbReference type="OrthoDB" id="3296441at2"/>
<accession>A0A5B0DXD7</accession>
<evidence type="ECO:0000256" key="2">
    <source>
        <dbReference type="ARBA" id="ARBA00022475"/>
    </source>
</evidence>
<feature type="transmembrane region" description="Helical" evidence="6">
    <location>
        <begin position="168"/>
        <end position="189"/>
    </location>
</feature>
<dbReference type="RefSeq" id="WP_149300468.1">
    <property type="nucleotide sequence ID" value="NZ_VTWH01000002.1"/>
</dbReference>
<evidence type="ECO:0000256" key="4">
    <source>
        <dbReference type="ARBA" id="ARBA00022989"/>
    </source>
</evidence>
<dbReference type="PANTHER" id="PTHR33545:SF5">
    <property type="entry name" value="UPF0750 MEMBRANE PROTEIN YITT"/>
    <property type="match status" value="1"/>
</dbReference>
<keyword evidence="8" id="KW-1185">Reference proteome</keyword>
<dbReference type="InterPro" id="IPR051461">
    <property type="entry name" value="UPF0750_membrane"/>
</dbReference>
<dbReference type="InterPro" id="IPR003740">
    <property type="entry name" value="YitT"/>
</dbReference>
<feature type="transmembrane region" description="Helical" evidence="6">
    <location>
        <begin position="106"/>
        <end position="124"/>
    </location>
</feature>
<feature type="transmembrane region" description="Helical" evidence="6">
    <location>
        <begin position="35"/>
        <end position="55"/>
    </location>
</feature>
<comment type="caution">
    <text evidence="7">The sequence shown here is derived from an EMBL/GenBank/DDBJ whole genome shotgun (WGS) entry which is preliminary data.</text>
</comment>
<evidence type="ECO:0000313" key="8">
    <source>
        <dbReference type="Proteomes" id="UP000324738"/>
    </source>
</evidence>
<protein>
    <submittedName>
        <fullName evidence="7">YitT family protein</fullName>
    </submittedName>
</protein>
<feature type="transmembrane region" description="Helical" evidence="6">
    <location>
        <begin position="195"/>
        <end position="212"/>
    </location>
</feature>
<evidence type="ECO:0000256" key="6">
    <source>
        <dbReference type="SAM" id="Phobius"/>
    </source>
</evidence>
<dbReference type="AlphaFoldDB" id="A0A5B0DXD7"/>